<dbReference type="PANTHER" id="PTHR46429:SF1">
    <property type="entry name" value="23S RRNA (GUANOSINE-2'-O-)-METHYLTRANSFERASE RLMB"/>
    <property type="match status" value="1"/>
</dbReference>
<evidence type="ECO:0000313" key="7">
    <source>
        <dbReference type="Proteomes" id="UP000044136"/>
    </source>
</evidence>
<evidence type="ECO:0000256" key="1">
    <source>
        <dbReference type="ARBA" id="ARBA00007228"/>
    </source>
</evidence>
<dbReference type="CDD" id="cd18103">
    <property type="entry name" value="SpoU-like_RlmB"/>
    <property type="match status" value="1"/>
</dbReference>
<dbReference type="InterPro" id="IPR001537">
    <property type="entry name" value="SpoU_MeTrfase"/>
</dbReference>
<accession>A0A078M5Q8</accession>
<organism evidence="6 7">
    <name type="scientific">Jeotgalicoccus saudimassiliensis</name>
    <dbReference type="NCBI Taxonomy" id="1461582"/>
    <lineage>
        <taxon>Bacteria</taxon>
        <taxon>Bacillati</taxon>
        <taxon>Bacillota</taxon>
        <taxon>Bacilli</taxon>
        <taxon>Bacillales</taxon>
        <taxon>Staphylococcaceae</taxon>
        <taxon>Jeotgalicoccus</taxon>
    </lineage>
</organism>
<dbReference type="GO" id="GO:0005829">
    <property type="term" value="C:cytosol"/>
    <property type="evidence" value="ECO:0007669"/>
    <property type="project" value="TreeGrafter"/>
</dbReference>
<dbReference type="GO" id="GO:0032259">
    <property type="term" value="P:methylation"/>
    <property type="evidence" value="ECO:0007669"/>
    <property type="project" value="UniProtKB-KW"/>
</dbReference>
<dbReference type="Proteomes" id="UP000044136">
    <property type="component" value="Unassembled WGS sequence"/>
</dbReference>
<dbReference type="InterPro" id="IPR029064">
    <property type="entry name" value="Ribosomal_eL30-like_sf"/>
</dbReference>
<keyword evidence="7" id="KW-1185">Reference proteome</keyword>
<keyword evidence="4 6" id="KW-0808">Transferase</keyword>
<dbReference type="Pfam" id="PF00588">
    <property type="entry name" value="SpoU_methylase"/>
    <property type="match status" value="1"/>
</dbReference>
<evidence type="ECO:0000256" key="2">
    <source>
        <dbReference type="ARBA" id="ARBA00017507"/>
    </source>
</evidence>
<dbReference type="Gene3D" id="3.40.1280.10">
    <property type="match status" value="1"/>
</dbReference>
<sequence length="247" mass="27066">MSSSAIAGRHAVKELLRSNSDINKIYIQDTVNKSQLKEILDLAKKQRVVVSTVPKNKIDGLTEERHQGIVALVSAHEYMPFEELLENIEGKDANVIILDGLEDPHNLGSILRTCDAVGFDAVIIPKRRSVLLTDTVAKTSTGAIEYVPVVRVTNINQTIDKLKEHNFWVIGSDGTGTMDYREMNAKSGSTALVVGSEGEGISKKTLEKCDFTVKIPMVGEITSLNASVSAALLMYEVFRQQNPPGRD</sequence>
<evidence type="ECO:0000313" key="6">
    <source>
        <dbReference type="EMBL" id="CEA02788.1"/>
    </source>
</evidence>
<dbReference type="SUPFAM" id="SSF55315">
    <property type="entry name" value="L30e-like"/>
    <property type="match status" value="1"/>
</dbReference>
<proteinExistence type="inferred from homology"/>
<dbReference type="InterPro" id="IPR029028">
    <property type="entry name" value="Alpha/beta_knot_MTases"/>
</dbReference>
<dbReference type="GO" id="GO:0006396">
    <property type="term" value="P:RNA processing"/>
    <property type="evidence" value="ECO:0007669"/>
    <property type="project" value="InterPro"/>
</dbReference>
<dbReference type="Gene3D" id="3.30.1330.30">
    <property type="match status" value="1"/>
</dbReference>
<comment type="similarity">
    <text evidence="1">Belongs to the class IV-like SAM-binding methyltransferase superfamily. RNA methyltransferase TrmH family.</text>
</comment>
<dbReference type="SUPFAM" id="SSF75217">
    <property type="entry name" value="alpha/beta knot"/>
    <property type="match status" value="1"/>
</dbReference>
<dbReference type="eggNOG" id="COG0566">
    <property type="taxonomic scope" value="Bacteria"/>
</dbReference>
<dbReference type="HOGENOM" id="CLU_021322_0_1_9"/>
<dbReference type="NCBIfam" id="TIGR00186">
    <property type="entry name" value="rRNA_methyl_3"/>
    <property type="match status" value="1"/>
</dbReference>
<dbReference type="AlphaFoldDB" id="A0A078M5Q8"/>
<dbReference type="GO" id="GO:0008173">
    <property type="term" value="F:RNA methyltransferase activity"/>
    <property type="evidence" value="ECO:0007669"/>
    <property type="project" value="InterPro"/>
</dbReference>
<dbReference type="OrthoDB" id="9794400at2"/>
<gene>
    <name evidence="6" type="ORF">BN1048_01841</name>
</gene>
<dbReference type="InterPro" id="IPR029026">
    <property type="entry name" value="tRNA_m1G_MTases_N"/>
</dbReference>
<protein>
    <recommendedName>
        <fullName evidence="2">Putative TrmH family tRNA/rRNA methyltransferase</fullName>
    </recommendedName>
</protein>
<dbReference type="STRING" id="1461582.BN1048_01841"/>
<dbReference type="PANTHER" id="PTHR46429">
    <property type="entry name" value="23S RRNA (GUANOSINE-2'-O-)-METHYLTRANSFERASE RLMB"/>
    <property type="match status" value="1"/>
</dbReference>
<evidence type="ECO:0000259" key="5">
    <source>
        <dbReference type="SMART" id="SM00967"/>
    </source>
</evidence>
<dbReference type="GO" id="GO:0003723">
    <property type="term" value="F:RNA binding"/>
    <property type="evidence" value="ECO:0007669"/>
    <property type="project" value="InterPro"/>
</dbReference>
<evidence type="ECO:0000256" key="4">
    <source>
        <dbReference type="ARBA" id="ARBA00022679"/>
    </source>
</evidence>
<keyword evidence="3 6" id="KW-0489">Methyltransferase</keyword>
<dbReference type="RefSeq" id="WP_035810494.1">
    <property type="nucleotide sequence ID" value="NZ_CCSE01000001.1"/>
</dbReference>
<dbReference type="EMBL" id="CCSE01000001">
    <property type="protein sequence ID" value="CEA02788.1"/>
    <property type="molecule type" value="Genomic_DNA"/>
</dbReference>
<evidence type="ECO:0000256" key="3">
    <source>
        <dbReference type="ARBA" id="ARBA00022603"/>
    </source>
</evidence>
<dbReference type="InterPro" id="IPR013123">
    <property type="entry name" value="SpoU_subst-bd"/>
</dbReference>
<dbReference type="Pfam" id="PF08032">
    <property type="entry name" value="SpoU_sub_bind"/>
    <property type="match status" value="1"/>
</dbReference>
<dbReference type="FunFam" id="3.40.1280.10:FF:000008">
    <property type="entry name" value="Group 3 RNA methyltransferase TrmH"/>
    <property type="match status" value="1"/>
</dbReference>
<reference evidence="6 7" key="1">
    <citation type="submission" date="2014-07" db="EMBL/GenBank/DDBJ databases">
        <authorList>
            <person name="Urmite Genomes Urmite Genomes"/>
        </authorList>
    </citation>
    <scope>NUCLEOTIDE SEQUENCE [LARGE SCALE GENOMIC DNA]</scope>
    <source>
        <strain evidence="6 7">13MG44_air</strain>
    </source>
</reference>
<feature type="domain" description="RNA 2-O ribose methyltransferase substrate binding" evidence="5">
    <location>
        <begin position="5"/>
        <end position="79"/>
    </location>
</feature>
<dbReference type="SMART" id="SM00967">
    <property type="entry name" value="SpoU_sub_bind"/>
    <property type="match status" value="1"/>
</dbReference>
<dbReference type="InterPro" id="IPR004441">
    <property type="entry name" value="rRNA_MeTrfase_TrmH"/>
</dbReference>
<name>A0A078M5Q8_9STAP</name>